<reference evidence="3" key="1">
    <citation type="submission" date="2016-10" db="EMBL/GenBank/DDBJ databases">
        <authorList>
            <person name="Varghese N."/>
            <person name="Submissions S."/>
        </authorList>
    </citation>
    <scope>NUCLEOTIDE SEQUENCE [LARGE SCALE GENOMIC DNA]</scope>
    <source>
        <strain evidence="3">CGMCC 1.9127</strain>
    </source>
</reference>
<feature type="transmembrane region" description="Helical" evidence="1">
    <location>
        <begin position="20"/>
        <end position="37"/>
    </location>
</feature>
<evidence type="ECO:0000313" key="3">
    <source>
        <dbReference type="Proteomes" id="UP000199297"/>
    </source>
</evidence>
<dbReference type="RefSeq" id="WP_085285703.1">
    <property type="nucleotide sequence ID" value="NZ_FOBI01000015.1"/>
</dbReference>
<proteinExistence type="predicted"/>
<keyword evidence="1" id="KW-0812">Transmembrane</keyword>
<dbReference type="OrthoDB" id="8538198at2"/>
<gene>
    <name evidence="2" type="ORF">SAMN05216262_11566</name>
</gene>
<dbReference type="STRING" id="641665.GCA_002104455_01339"/>
<dbReference type="EMBL" id="FOBI01000015">
    <property type="protein sequence ID" value="SEL62395.1"/>
    <property type="molecule type" value="Genomic_DNA"/>
</dbReference>
<keyword evidence="1" id="KW-1133">Transmembrane helix</keyword>
<dbReference type="Proteomes" id="UP000199297">
    <property type="component" value="Unassembled WGS sequence"/>
</dbReference>
<organism evidence="2 3">
    <name type="scientific">Colwellia chukchiensis</name>
    <dbReference type="NCBI Taxonomy" id="641665"/>
    <lineage>
        <taxon>Bacteria</taxon>
        <taxon>Pseudomonadati</taxon>
        <taxon>Pseudomonadota</taxon>
        <taxon>Gammaproteobacteria</taxon>
        <taxon>Alteromonadales</taxon>
        <taxon>Colwelliaceae</taxon>
        <taxon>Colwellia</taxon>
    </lineage>
</organism>
<evidence type="ECO:0000313" key="2">
    <source>
        <dbReference type="EMBL" id="SEL62395.1"/>
    </source>
</evidence>
<feature type="transmembrane region" description="Helical" evidence="1">
    <location>
        <begin position="57"/>
        <end position="79"/>
    </location>
</feature>
<evidence type="ECO:0000256" key="1">
    <source>
        <dbReference type="SAM" id="Phobius"/>
    </source>
</evidence>
<keyword evidence="1" id="KW-0472">Membrane</keyword>
<accession>A0A1H7RQD8</accession>
<feature type="transmembrane region" description="Helical" evidence="1">
    <location>
        <begin position="91"/>
        <end position="112"/>
    </location>
</feature>
<name>A0A1H7RQD8_9GAMM</name>
<protein>
    <submittedName>
        <fullName evidence="2">Uncharacterized protein</fullName>
    </submittedName>
</protein>
<sequence length="123" mass="13491">MKQIEFTPNHIPKSTRIFNVLWGLGLIVLAAYAWFVGPITIPGKGNSSGLTYEGNALIIFSIAAVIGAINLFLTIVDHYDKRDNEYLYKNASKYCTCLAVVLVIVASVIQFVDNQPTTVIIGN</sequence>
<dbReference type="AlphaFoldDB" id="A0A1H7RQD8"/>
<keyword evidence="3" id="KW-1185">Reference proteome</keyword>